<dbReference type="EMBL" id="OX365700">
    <property type="protein sequence ID" value="CAI4029875.1"/>
    <property type="molecule type" value="Genomic_DNA"/>
</dbReference>
<dbReference type="PRINTS" id="PR00702">
    <property type="entry name" value="ACRIFLAVINRP"/>
</dbReference>
<dbReference type="Gene3D" id="3.30.2090.10">
    <property type="entry name" value="Multidrug efflux transporter AcrB TolC docking domain, DN and DC subdomains"/>
    <property type="match status" value="2"/>
</dbReference>
<feature type="transmembrane region" description="Helical" evidence="8">
    <location>
        <begin position="919"/>
        <end position="943"/>
    </location>
</feature>
<feature type="transmembrane region" description="Helical" evidence="8">
    <location>
        <begin position="977"/>
        <end position="994"/>
    </location>
</feature>
<evidence type="ECO:0000256" key="1">
    <source>
        <dbReference type="ARBA" id="ARBA00004651"/>
    </source>
</evidence>
<dbReference type="Proteomes" id="UP001179121">
    <property type="component" value="Chromosome"/>
</dbReference>
<dbReference type="Gene3D" id="3.30.70.1430">
    <property type="entry name" value="Multidrug efflux transporter AcrB pore domain"/>
    <property type="match status" value="2"/>
</dbReference>
<keyword evidence="10" id="KW-1185">Reference proteome</keyword>
<dbReference type="Gene3D" id="3.30.70.1320">
    <property type="entry name" value="Multidrug efflux transporter AcrB pore domain like"/>
    <property type="match status" value="1"/>
</dbReference>
<feature type="transmembrane region" description="Helical" evidence="8">
    <location>
        <begin position="367"/>
        <end position="384"/>
    </location>
</feature>
<evidence type="ECO:0000256" key="4">
    <source>
        <dbReference type="ARBA" id="ARBA00022475"/>
    </source>
</evidence>
<feature type="transmembrane region" description="Helical" evidence="8">
    <location>
        <begin position="532"/>
        <end position="549"/>
    </location>
</feature>
<evidence type="ECO:0000256" key="6">
    <source>
        <dbReference type="ARBA" id="ARBA00022989"/>
    </source>
</evidence>
<reference evidence="9" key="1">
    <citation type="submission" date="2022-10" db="EMBL/GenBank/DDBJ databases">
        <authorList>
            <person name="Koch H."/>
        </authorList>
    </citation>
    <scope>NUCLEOTIDE SEQUENCE</scope>
    <source>
        <strain evidence="9">DNF</strain>
    </source>
</reference>
<evidence type="ECO:0000256" key="3">
    <source>
        <dbReference type="ARBA" id="ARBA00022448"/>
    </source>
</evidence>
<dbReference type="InterPro" id="IPR027463">
    <property type="entry name" value="AcrB_DN_DC_subdom"/>
</dbReference>
<dbReference type="Gene3D" id="1.20.1640.10">
    <property type="entry name" value="Multidrug efflux transporter AcrB transmembrane domain"/>
    <property type="match status" value="2"/>
</dbReference>
<feature type="transmembrane region" description="Helical" evidence="8">
    <location>
        <begin position="869"/>
        <end position="886"/>
    </location>
</feature>
<dbReference type="SUPFAM" id="SSF82693">
    <property type="entry name" value="Multidrug efflux transporter AcrB pore domain, PN1, PN2, PC1 and PC2 subdomains"/>
    <property type="match status" value="2"/>
</dbReference>
<keyword evidence="5 8" id="KW-0812">Transmembrane</keyword>
<gene>
    <name evidence="9" type="ORF">DNFV4_00294</name>
</gene>
<evidence type="ECO:0000313" key="9">
    <source>
        <dbReference type="EMBL" id="CAI4029875.1"/>
    </source>
</evidence>
<keyword evidence="7 8" id="KW-0472">Membrane</keyword>
<dbReference type="AlphaFoldDB" id="A0AA86MVP8"/>
<dbReference type="Pfam" id="PF00873">
    <property type="entry name" value="ACR_tran"/>
    <property type="match status" value="1"/>
</dbReference>
<dbReference type="PANTHER" id="PTHR32063:SF19">
    <property type="entry name" value="CATION EFFLUX SYSTEM PROTEIN CUSA"/>
    <property type="match status" value="1"/>
</dbReference>
<organism evidence="9 10">
    <name type="scientific">Nitrospira tepida</name>
    <dbReference type="NCBI Taxonomy" id="2973512"/>
    <lineage>
        <taxon>Bacteria</taxon>
        <taxon>Pseudomonadati</taxon>
        <taxon>Nitrospirota</taxon>
        <taxon>Nitrospiria</taxon>
        <taxon>Nitrospirales</taxon>
        <taxon>Nitrospiraceae</taxon>
        <taxon>Nitrospira</taxon>
    </lineage>
</organism>
<feature type="transmembrane region" description="Helical" evidence="8">
    <location>
        <begin position="1014"/>
        <end position="1034"/>
    </location>
</feature>
<protein>
    <submittedName>
        <fullName evidence="9">Copper/silver export system RND permease</fullName>
    </submittedName>
</protein>
<dbReference type="SUPFAM" id="SSF82866">
    <property type="entry name" value="Multidrug efflux transporter AcrB transmembrane domain"/>
    <property type="match status" value="2"/>
</dbReference>
<dbReference type="NCBIfam" id="TIGR00914">
    <property type="entry name" value="2A0601"/>
    <property type="match status" value="1"/>
</dbReference>
<feature type="transmembrane region" description="Helical" evidence="8">
    <location>
        <begin position="480"/>
        <end position="500"/>
    </location>
</feature>
<evidence type="ECO:0000313" key="10">
    <source>
        <dbReference type="Proteomes" id="UP001179121"/>
    </source>
</evidence>
<dbReference type="SUPFAM" id="SSF82714">
    <property type="entry name" value="Multidrug efflux transporter AcrB TolC docking domain, DN and DC subdomains"/>
    <property type="match status" value="2"/>
</dbReference>
<dbReference type="KEGG" id="nti:DNFV4_00294"/>
<feature type="transmembrane region" description="Helical" evidence="8">
    <location>
        <begin position="12"/>
        <end position="32"/>
    </location>
</feature>
<name>A0AA86MVP8_9BACT</name>
<dbReference type="InterPro" id="IPR004763">
    <property type="entry name" value="CusA-like"/>
</dbReference>
<dbReference type="GO" id="GO:0005886">
    <property type="term" value="C:plasma membrane"/>
    <property type="evidence" value="ECO:0007669"/>
    <property type="project" value="UniProtKB-SubCell"/>
</dbReference>
<dbReference type="GO" id="GO:0008324">
    <property type="term" value="F:monoatomic cation transmembrane transporter activity"/>
    <property type="evidence" value="ECO:0007669"/>
    <property type="project" value="InterPro"/>
</dbReference>
<dbReference type="InterPro" id="IPR001036">
    <property type="entry name" value="Acrflvin-R"/>
</dbReference>
<proteinExistence type="inferred from homology"/>
<dbReference type="GO" id="GO:0042910">
    <property type="term" value="F:xenobiotic transmembrane transporter activity"/>
    <property type="evidence" value="ECO:0007669"/>
    <property type="project" value="TreeGrafter"/>
</dbReference>
<dbReference type="PANTHER" id="PTHR32063">
    <property type="match status" value="1"/>
</dbReference>
<accession>A0AA86MVP8</accession>
<dbReference type="Gene3D" id="3.30.70.1440">
    <property type="entry name" value="Multidrug efflux transporter AcrB pore domain"/>
    <property type="match status" value="1"/>
</dbReference>
<feature type="transmembrane region" description="Helical" evidence="8">
    <location>
        <begin position="893"/>
        <end position="913"/>
    </location>
</feature>
<keyword evidence="3" id="KW-0813">Transport</keyword>
<comment type="similarity">
    <text evidence="2">Belongs to the resistance-nodulation-cell division (RND) (TC 2.A.6) family.</text>
</comment>
<comment type="subcellular location">
    <subcellularLocation>
        <location evidence="1">Cell membrane</location>
        <topology evidence="1">Multi-pass membrane protein</topology>
    </subcellularLocation>
</comment>
<dbReference type="RefSeq" id="WP_289266897.1">
    <property type="nucleotide sequence ID" value="NZ_OX365700.1"/>
</dbReference>
<keyword evidence="4" id="KW-1003">Cell membrane</keyword>
<evidence type="ECO:0000256" key="8">
    <source>
        <dbReference type="SAM" id="Phobius"/>
    </source>
</evidence>
<evidence type="ECO:0000256" key="7">
    <source>
        <dbReference type="ARBA" id="ARBA00023136"/>
    </source>
</evidence>
<sequence>MVERIIEFSARNRFIVFLLVLAFSAIGLWALWQTPIDALPDVSDTQVIVYTTWPGRSPDLIEDQITYPIVTALLSAPKVTVVRGFSDFGYSYVYVLFKDGTDIYWARSRVLEYMNQLAGRLPEGVTPQLGPDATGVGWVYQYALVDESGQQDLASLRSFQDWYLRYWLRAVEGVAEVASIGGFVRQYQVNLDPTKVLAYRLSIPSIVETIRQSNNDVGGRVVEFSGIEYVVRGRGYIKKSEDIEKIAVGVNDNGTPILLRDVATVRLGPDMRRGLVDLDGQGEVVGGIVVMRFGENALTVIERVKAKLKELEPSMPKGVKIVSTYDRNDLIRESIATANESLLEELLVTGVLIVAFLLHVRSAMVPILTLPIAVLIAFIPMYLLQVGINIMSLGGIIVAIGDMVDAAIVMVDNAHKRLEEWERNGRRGERVQVLIDSAKEVGPAIFASVLVIAISFIPIFALEAQEGKMFKPLAWTNNLAVAMCAVLAITLVPACLPTFIRGRIFPEQRHPVSRSLQGIYAPLLRWTLQHRGTVVLLAVGLLLSIVPVYQRMGSEFMPPLYEGTILYMPTTLPGLSVTEAGRLLQIMDRKLKSFPEVERVFGKAGRAETSTDPAPFSMMEVIVELKSKEQWRPGLSYEGLVDEMDRALQFPGVTNAWTMPIRNRIDMLTTGIRTPVGIKIFGPDLKQIEQLGELLEMVLKEVPGTRSVYAERVSSGYYLDFDINREEIARYGLKLMDVGRIIESAIGGENIATTIEGRERYPINVRYLRELRDDPQRLQRVLVDTPTGAQVPLAQLATLRFVNGPPMIRDENGMLAGYVFLDMADRDVGGYVEDLKRTVAAKVQLPPGYTIVWSGQYEFMERAKERLKLVIPLTLIIIFVAFYFTFRSVAETFMVMVGVPLSLVGAVWYLTILGYNISIAVWVGLITVVGTAAETSAVMLAYLDEACARRKAAGGLKTLQDVIDTVQSGAVERIRPMAMIGFVDVIGLFPVMWATGTGADVMKRIAAPQVGGVFSAMILTLFVIPPVYVIWRWWKERQARHETKT</sequence>
<feature type="transmembrane region" description="Helical" evidence="8">
    <location>
        <begin position="441"/>
        <end position="460"/>
    </location>
</feature>
<keyword evidence="6 8" id="KW-1133">Transmembrane helix</keyword>
<evidence type="ECO:0000256" key="2">
    <source>
        <dbReference type="ARBA" id="ARBA00010942"/>
    </source>
</evidence>
<evidence type="ECO:0000256" key="5">
    <source>
        <dbReference type="ARBA" id="ARBA00022692"/>
    </source>
</evidence>